<organism evidence="2 3">
    <name type="scientific">Phytophthora pseudosyringae</name>
    <dbReference type="NCBI Taxonomy" id="221518"/>
    <lineage>
        <taxon>Eukaryota</taxon>
        <taxon>Sar</taxon>
        <taxon>Stramenopiles</taxon>
        <taxon>Oomycota</taxon>
        <taxon>Peronosporomycetes</taxon>
        <taxon>Peronosporales</taxon>
        <taxon>Peronosporaceae</taxon>
        <taxon>Phytophthora</taxon>
    </lineage>
</organism>
<evidence type="ECO:0000313" key="3">
    <source>
        <dbReference type="Proteomes" id="UP000694044"/>
    </source>
</evidence>
<dbReference type="EMBL" id="JAGDFM010000468">
    <property type="protein sequence ID" value="KAG7377945.1"/>
    <property type="molecule type" value="Genomic_DNA"/>
</dbReference>
<protein>
    <submittedName>
        <fullName evidence="2">Uncharacterized protein</fullName>
    </submittedName>
</protein>
<comment type="caution">
    <text evidence="2">The sequence shown here is derived from an EMBL/GenBank/DDBJ whole genome shotgun (WGS) entry which is preliminary data.</text>
</comment>
<evidence type="ECO:0000256" key="1">
    <source>
        <dbReference type="SAM" id="MobiDB-lite"/>
    </source>
</evidence>
<feature type="compositionally biased region" description="Polar residues" evidence="1">
    <location>
        <begin position="55"/>
        <end position="64"/>
    </location>
</feature>
<gene>
    <name evidence="2" type="ORF">PHYPSEUDO_010764</name>
</gene>
<evidence type="ECO:0000313" key="2">
    <source>
        <dbReference type="EMBL" id="KAG7377945.1"/>
    </source>
</evidence>
<proteinExistence type="predicted"/>
<accession>A0A8T1VAA6</accession>
<name>A0A8T1VAA6_9STRA</name>
<keyword evidence="3" id="KW-1185">Reference proteome</keyword>
<sequence length="189" mass="20357">MREPDTTPTAAFEASNSPQSPKPKNAVTSPPPSHTSHNESPPIPAPSDSGMQLGFPTSSDSGIETSPPLHGPTSTDSSIPIIPPLPSQTSFDFISPDSALLIPASGIGQRVILRFHPNMNFLPLLTTDHPTRAPLSTSPKDSQRNLRVVVELEYCRTGGYRYSSRYGFIAERFRCWDGSPAVGFVRASV</sequence>
<dbReference type="AlphaFoldDB" id="A0A8T1VAA6"/>
<feature type="compositionally biased region" description="Polar residues" evidence="1">
    <location>
        <begin position="1"/>
        <end position="19"/>
    </location>
</feature>
<reference evidence="2" key="1">
    <citation type="submission" date="2021-02" db="EMBL/GenBank/DDBJ databases">
        <authorList>
            <person name="Palmer J.M."/>
        </authorList>
    </citation>
    <scope>NUCLEOTIDE SEQUENCE</scope>
    <source>
        <strain evidence="2">SCRP734</strain>
    </source>
</reference>
<dbReference type="Proteomes" id="UP000694044">
    <property type="component" value="Unassembled WGS sequence"/>
</dbReference>
<feature type="region of interest" description="Disordered" evidence="1">
    <location>
        <begin position="1"/>
        <end position="82"/>
    </location>
</feature>